<feature type="transmembrane region" description="Helical" evidence="6">
    <location>
        <begin position="350"/>
        <end position="369"/>
    </location>
</feature>
<evidence type="ECO:0000313" key="8">
    <source>
        <dbReference type="EMBL" id="MDQ0167506.1"/>
    </source>
</evidence>
<keyword evidence="9" id="KW-1185">Reference proteome</keyword>
<dbReference type="InterPro" id="IPR020846">
    <property type="entry name" value="MFS_dom"/>
</dbReference>
<feature type="transmembrane region" description="Helical" evidence="6">
    <location>
        <begin position="175"/>
        <end position="194"/>
    </location>
</feature>
<evidence type="ECO:0000256" key="1">
    <source>
        <dbReference type="ARBA" id="ARBA00004651"/>
    </source>
</evidence>
<feature type="transmembrane region" description="Helical" evidence="6">
    <location>
        <begin position="109"/>
        <end position="127"/>
    </location>
</feature>
<evidence type="ECO:0000256" key="3">
    <source>
        <dbReference type="ARBA" id="ARBA00022692"/>
    </source>
</evidence>
<feature type="transmembrane region" description="Helical" evidence="6">
    <location>
        <begin position="223"/>
        <end position="244"/>
    </location>
</feature>
<feature type="transmembrane region" description="Helical" evidence="6">
    <location>
        <begin position="86"/>
        <end position="103"/>
    </location>
</feature>
<name>A0ABT9W2P4_9BACI</name>
<feature type="transmembrane region" description="Helical" evidence="6">
    <location>
        <begin position="375"/>
        <end position="398"/>
    </location>
</feature>
<evidence type="ECO:0000256" key="5">
    <source>
        <dbReference type="ARBA" id="ARBA00023136"/>
    </source>
</evidence>
<protein>
    <submittedName>
        <fullName evidence="8">FSR family fosmidomycin resistance protein-like MFS transporter</fullName>
    </submittedName>
</protein>
<organism evidence="8 9">
    <name type="scientific">Caldalkalibacillus horti</name>
    <dbReference type="NCBI Taxonomy" id="77523"/>
    <lineage>
        <taxon>Bacteria</taxon>
        <taxon>Bacillati</taxon>
        <taxon>Bacillota</taxon>
        <taxon>Bacilli</taxon>
        <taxon>Bacillales</taxon>
        <taxon>Bacillaceae</taxon>
        <taxon>Caldalkalibacillus</taxon>
    </lineage>
</organism>
<feature type="transmembrane region" description="Helical" evidence="6">
    <location>
        <begin position="20"/>
        <end position="44"/>
    </location>
</feature>
<sequence>MQTATVQPKPKVNLDQQTTYRVLFAISFVHLLNDSIQSVIPAIFPILQESMNLTYFQLGMIGFALNMTASIMQPFVGFYTDKRPSPFLLPMGMFFTFLGMLGLAFASNFYFVLLSVVLVGVGSAVFHPEGSRVVYLAAGQRRGLAQSIFQVGGNAGQALAPIMTVLIFVPLGQFGAIWFTFVAAMASIVLLFVARWAKERMHVFAPPKKSQAVRKVNPEKIKAVRIAMGLLLFFIFARSWYHASITNYYPFYLMQEYGLLVEEAQIYIFIFLAAGAVGTFMGGPLADRFGKKKIILFSMLGSAPLTLILPYVSQEWAYAIFLINGFIILSSFSVTVVYAQELVPGKIGTVTGLTIGLAFGMGALGSLALGGLVDIFSLTPVMIAAGFLPLIGVVAYFLPSDQKLREWAEEA</sequence>
<keyword evidence="4 6" id="KW-1133">Transmembrane helix</keyword>
<dbReference type="Gene3D" id="1.20.1250.20">
    <property type="entry name" value="MFS general substrate transporter like domains"/>
    <property type="match status" value="2"/>
</dbReference>
<keyword evidence="2" id="KW-0813">Transport</keyword>
<dbReference type="CDD" id="cd17478">
    <property type="entry name" value="MFS_FsR"/>
    <property type="match status" value="1"/>
</dbReference>
<reference evidence="8 9" key="1">
    <citation type="submission" date="2023-07" db="EMBL/GenBank/DDBJ databases">
        <title>Genomic Encyclopedia of Type Strains, Phase IV (KMG-IV): sequencing the most valuable type-strain genomes for metagenomic binning, comparative biology and taxonomic classification.</title>
        <authorList>
            <person name="Goeker M."/>
        </authorList>
    </citation>
    <scope>NUCLEOTIDE SEQUENCE [LARGE SCALE GENOMIC DNA]</scope>
    <source>
        <strain evidence="8 9">DSM 12751</strain>
    </source>
</reference>
<evidence type="ECO:0000256" key="4">
    <source>
        <dbReference type="ARBA" id="ARBA00022989"/>
    </source>
</evidence>
<comment type="caution">
    <text evidence="8">The sequence shown here is derived from an EMBL/GenBank/DDBJ whole genome shotgun (WGS) entry which is preliminary data.</text>
</comment>
<dbReference type="Proteomes" id="UP001235840">
    <property type="component" value="Unassembled WGS sequence"/>
</dbReference>
<dbReference type="Pfam" id="PF07690">
    <property type="entry name" value="MFS_1"/>
    <property type="match status" value="1"/>
</dbReference>
<feature type="transmembrane region" description="Helical" evidence="6">
    <location>
        <begin position="264"/>
        <end position="282"/>
    </location>
</feature>
<dbReference type="InterPro" id="IPR036259">
    <property type="entry name" value="MFS_trans_sf"/>
</dbReference>
<gene>
    <name evidence="8" type="ORF">J2S11_003431</name>
</gene>
<dbReference type="PANTHER" id="PTHR43129:SF1">
    <property type="entry name" value="FOSMIDOMYCIN RESISTANCE PROTEIN"/>
    <property type="match status" value="1"/>
</dbReference>
<proteinExistence type="predicted"/>
<feature type="domain" description="Major facilitator superfamily (MFS) profile" evidence="7">
    <location>
        <begin position="22"/>
        <end position="403"/>
    </location>
</feature>
<evidence type="ECO:0000256" key="2">
    <source>
        <dbReference type="ARBA" id="ARBA00022448"/>
    </source>
</evidence>
<comment type="subcellular location">
    <subcellularLocation>
        <location evidence="1">Cell membrane</location>
        <topology evidence="1">Multi-pass membrane protein</topology>
    </subcellularLocation>
</comment>
<evidence type="ECO:0000256" key="6">
    <source>
        <dbReference type="SAM" id="Phobius"/>
    </source>
</evidence>
<feature type="transmembrane region" description="Helical" evidence="6">
    <location>
        <begin position="148"/>
        <end position="169"/>
    </location>
</feature>
<evidence type="ECO:0000313" key="9">
    <source>
        <dbReference type="Proteomes" id="UP001235840"/>
    </source>
</evidence>
<accession>A0ABT9W2P4</accession>
<feature type="transmembrane region" description="Helical" evidence="6">
    <location>
        <begin position="294"/>
        <end position="312"/>
    </location>
</feature>
<dbReference type="InterPro" id="IPR011701">
    <property type="entry name" value="MFS"/>
</dbReference>
<dbReference type="SUPFAM" id="SSF103473">
    <property type="entry name" value="MFS general substrate transporter"/>
    <property type="match status" value="1"/>
</dbReference>
<dbReference type="PANTHER" id="PTHR43129">
    <property type="entry name" value="FOSMIDOMYCIN RESISTANCE PROTEIN"/>
    <property type="match status" value="1"/>
</dbReference>
<feature type="transmembrane region" description="Helical" evidence="6">
    <location>
        <begin position="56"/>
        <end position="79"/>
    </location>
</feature>
<dbReference type="EMBL" id="JAUSTY010000016">
    <property type="protein sequence ID" value="MDQ0167506.1"/>
    <property type="molecule type" value="Genomic_DNA"/>
</dbReference>
<keyword evidence="5 6" id="KW-0472">Membrane</keyword>
<keyword evidence="3 6" id="KW-0812">Transmembrane</keyword>
<evidence type="ECO:0000259" key="7">
    <source>
        <dbReference type="PROSITE" id="PS50850"/>
    </source>
</evidence>
<feature type="transmembrane region" description="Helical" evidence="6">
    <location>
        <begin position="318"/>
        <end position="338"/>
    </location>
</feature>
<dbReference type="PROSITE" id="PS50850">
    <property type="entry name" value="MFS"/>
    <property type="match status" value="1"/>
</dbReference>
<dbReference type="RefSeq" id="WP_307396467.1">
    <property type="nucleotide sequence ID" value="NZ_BAAADK010000001.1"/>
</dbReference>